<dbReference type="RefSeq" id="WP_118656753.1">
    <property type="nucleotide sequence ID" value="NZ_JACOOK010000004.1"/>
</dbReference>
<reference evidence="1 2" key="1">
    <citation type="submission" date="2020-08" db="EMBL/GenBank/DDBJ databases">
        <title>Genome public.</title>
        <authorList>
            <person name="Liu C."/>
            <person name="Sun Q."/>
        </authorList>
    </citation>
    <scope>NUCLEOTIDE SEQUENCE [LARGE SCALE GENOMIC DNA]</scope>
    <source>
        <strain evidence="1 2">New-7</strain>
    </source>
</reference>
<dbReference type="EMBL" id="JACOOK010000004">
    <property type="protein sequence ID" value="MBC5617099.1"/>
    <property type="molecule type" value="Genomic_DNA"/>
</dbReference>
<comment type="caution">
    <text evidence="1">The sequence shown here is derived from an EMBL/GenBank/DDBJ whole genome shotgun (WGS) entry which is preliminary data.</text>
</comment>
<dbReference type="InterPro" id="IPR018534">
    <property type="entry name" value="Tet_reg_excision_RteC"/>
</dbReference>
<keyword evidence="2" id="KW-1185">Reference proteome</keyword>
<organism evidence="1 2">
    <name type="scientific">Alistipes hominis</name>
    <dbReference type="NCBI Taxonomy" id="2763015"/>
    <lineage>
        <taxon>Bacteria</taxon>
        <taxon>Pseudomonadati</taxon>
        <taxon>Bacteroidota</taxon>
        <taxon>Bacteroidia</taxon>
        <taxon>Bacteroidales</taxon>
        <taxon>Rikenellaceae</taxon>
        <taxon>Alistipes</taxon>
    </lineage>
</organism>
<evidence type="ECO:0000313" key="1">
    <source>
        <dbReference type="EMBL" id="MBC5617099.1"/>
    </source>
</evidence>
<name>A0ABR7CN59_9BACT</name>
<dbReference type="Pfam" id="PF09357">
    <property type="entry name" value="RteC"/>
    <property type="match status" value="1"/>
</dbReference>
<gene>
    <name evidence="1" type="ORF">H8S08_08735</name>
</gene>
<accession>A0ABR7CN59</accession>
<protein>
    <submittedName>
        <fullName evidence="1">RteC domain-containing protein</fullName>
    </submittedName>
</protein>
<sequence>MDFLILTKNEFFRLINDGADARTITPSVYNEFIKEVCTVCCAPPSQRHHLIFTLAYIEKELGCLHEIHKAESSHTIPIRKALTFVRRMFRYLQTQTPPLSAQKSDIPDTPFRWTGSLVELVEIIYAFDEIGCINDGENDIKELAAFFGQIFGLEIKDSHCYNAYTDIKRCKSESRTYFLDKLRERLNLRMQRDEEKERARR</sequence>
<dbReference type="Proteomes" id="UP000636891">
    <property type="component" value="Unassembled WGS sequence"/>
</dbReference>
<evidence type="ECO:0000313" key="2">
    <source>
        <dbReference type="Proteomes" id="UP000636891"/>
    </source>
</evidence>
<proteinExistence type="predicted"/>